<dbReference type="RefSeq" id="WP_187592398.1">
    <property type="nucleotide sequence ID" value="NZ_CP060723.1"/>
</dbReference>
<gene>
    <name evidence="2" type="ORF">H9L23_22405</name>
</gene>
<proteinExistence type="predicted"/>
<dbReference type="Pfam" id="PF05016">
    <property type="entry name" value="ParE_toxin"/>
    <property type="match status" value="1"/>
</dbReference>
<name>A0A7G9QEP6_9SPHI</name>
<organism evidence="2 3">
    <name type="scientific">Pedobacter roseus</name>
    <dbReference type="NCBI Taxonomy" id="336820"/>
    <lineage>
        <taxon>Bacteria</taxon>
        <taxon>Pseudomonadati</taxon>
        <taxon>Bacteroidota</taxon>
        <taxon>Sphingobacteriia</taxon>
        <taxon>Sphingobacteriales</taxon>
        <taxon>Sphingobacteriaceae</taxon>
        <taxon>Pedobacter</taxon>
    </lineage>
</organism>
<dbReference type="KEGG" id="proe:H9L23_22405"/>
<dbReference type="Gene3D" id="3.30.2310.20">
    <property type="entry name" value="RelE-like"/>
    <property type="match status" value="1"/>
</dbReference>
<protein>
    <submittedName>
        <fullName evidence="2">Type II toxin-antitoxin system RelE/ParE family toxin</fullName>
    </submittedName>
</protein>
<keyword evidence="3" id="KW-1185">Reference proteome</keyword>
<dbReference type="InterPro" id="IPR035093">
    <property type="entry name" value="RelE/ParE_toxin_dom_sf"/>
</dbReference>
<dbReference type="EMBL" id="CP060723">
    <property type="protein sequence ID" value="QNN41821.1"/>
    <property type="molecule type" value="Genomic_DNA"/>
</dbReference>
<reference evidence="2 3" key="1">
    <citation type="submission" date="2020-08" db="EMBL/GenBank/DDBJ databases">
        <title>Genome sequence of Pedobacter roseus KACC 11594T.</title>
        <authorList>
            <person name="Hyun D.-W."/>
            <person name="Bae J.-W."/>
        </authorList>
    </citation>
    <scope>NUCLEOTIDE SEQUENCE [LARGE SCALE GENOMIC DNA]</scope>
    <source>
        <strain evidence="2 3">KACC 11594</strain>
    </source>
</reference>
<keyword evidence="1" id="KW-1277">Toxin-antitoxin system</keyword>
<evidence type="ECO:0000313" key="2">
    <source>
        <dbReference type="EMBL" id="QNN41821.1"/>
    </source>
</evidence>
<dbReference type="AlphaFoldDB" id="A0A7G9QEP6"/>
<evidence type="ECO:0000256" key="1">
    <source>
        <dbReference type="ARBA" id="ARBA00022649"/>
    </source>
</evidence>
<sequence>MPNTYELSIFWTDEAKETFAAIFSFILDRFNERSAKKFLKQTNRILAIIKLQPEIFEASISDQFRKGKITNHTSVYYEIEDDQIRLLFFFDNRQEPLIT</sequence>
<evidence type="ECO:0000313" key="3">
    <source>
        <dbReference type="Proteomes" id="UP000515806"/>
    </source>
</evidence>
<dbReference type="InterPro" id="IPR007712">
    <property type="entry name" value="RelE/ParE_toxin"/>
</dbReference>
<dbReference type="Proteomes" id="UP000515806">
    <property type="component" value="Chromosome"/>
</dbReference>
<accession>A0A7G9QEP6</accession>